<dbReference type="KEGG" id="lcae:K3721_04150"/>
<protein>
    <submittedName>
        <fullName evidence="1">Uncharacterized protein</fullName>
    </submittedName>
</protein>
<organism evidence="1 2">
    <name type="scientific">Leisingera caerulea</name>
    <name type="common">Phaeobacter caeruleus</name>
    <dbReference type="NCBI Taxonomy" id="506591"/>
    <lineage>
        <taxon>Bacteria</taxon>
        <taxon>Pseudomonadati</taxon>
        <taxon>Pseudomonadota</taxon>
        <taxon>Alphaproteobacteria</taxon>
        <taxon>Rhodobacterales</taxon>
        <taxon>Roseobacteraceae</taxon>
        <taxon>Leisingera</taxon>
    </lineage>
</organism>
<sequence length="224" mass="24839">MHLELSGIKLPNPSQADRNIPVASKGHCTAYAVLGEGEGYRVQAESHLELCNLLILNARLDVERIKEQAKFVWKTNGRTKAHFFDALAFLKCGRRIAYTVKPERRTLSGKFVEEMRNITRHALEAGFCDQVVLVTEKDINRVDQRNAMMFNAVRQKDPEAEAVALEVVAGISGSASLRDLTIKTGMAARGYRALIRLLRSGHLVASTHQVISPETLVQFAGDAQ</sequence>
<dbReference type="EMBL" id="CP081070">
    <property type="protein sequence ID" value="UWQ54729.1"/>
    <property type="molecule type" value="Genomic_DNA"/>
</dbReference>
<name>A0A9Q9M3S1_LEICA</name>
<accession>A0A9Q9M3S1</accession>
<evidence type="ECO:0000313" key="2">
    <source>
        <dbReference type="Proteomes" id="UP001058713"/>
    </source>
</evidence>
<proteinExistence type="predicted"/>
<dbReference type="RefSeq" id="WP_259971954.1">
    <property type="nucleotide sequence ID" value="NZ_CP081070.1"/>
</dbReference>
<reference evidence="1" key="1">
    <citation type="submission" date="2021-08" db="EMBL/GenBank/DDBJ databases">
        <authorList>
            <person name="Nwanade C."/>
            <person name="Wang M."/>
            <person name="Masoudi A."/>
            <person name="Yu Z."/>
            <person name="Liu J."/>
        </authorList>
    </citation>
    <scope>NUCLEOTIDE SEQUENCE</scope>
    <source>
        <strain evidence="1">S122</strain>
    </source>
</reference>
<dbReference type="Proteomes" id="UP001058713">
    <property type="component" value="Chromosome"/>
</dbReference>
<evidence type="ECO:0000313" key="1">
    <source>
        <dbReference type="EMBL" id="UWQ54729.1"/>
    </source>
</evidence>
<dbReference type="AlphaFoldDB" id="A0A9Q9M3S1"/>
<gene>
    <name evidence="1" type="ORF">K3721_04150</name>
</gene>